<dbReference type="AlphaFoldDB" id="A0A0A9AD23"/>
<reference evidence="1" key="1">
    <citation type="submission" date="2014-09" db="EMBL/GenBank/DDBJ databases">
        <authorList>
            <person name="Magalhaes I.L.F."/>
            <person name="Oliveira U."/>
            <person name="Santos F.R."/>
            <person name="Vidigal T.H.D.A."/>
            <person name="Brescovit A.D."/>
            <person name="Santos A.J."/>
        </authorList>
    </citation>
    <scope>NUCLEOTIDE SEQUENCE</scope>
    <source>
        <tissue evidence="1">Shoot tissue taken approximately 20 cm above the soil surface</tissue>
    </source>
</reference>
<evidence type="ECO:0000313" key="1">
    <source>
        <dbReference type="EMBL" id="JAD47828.1"/>
    </source>
</evidence>
<dbReference type="EMBL" id="GBRH01250067">
    <property type="protein sequence ID" value="JAD47828.1"/>
    <property type="molecule type" value="Transcribed_RNA"/>
</dbReference>
<accession>A0A0A9AD23</accession>
<sequence length="44" mass="4830">MAFKLVSSTNCVISAFSAKVSFNSICNLLVLDRYIRTPTSGINF</sequence>
<reference evidence="1" key="2">
    <citation type="journal article" date="2015" name="Data Brief">
        <title>Shoot transcriptome of the giant reed, Arundo donax.</title>
        <authorList>
            <person name="Barrero R.A."/>
            <person name="Guerrero F.D."/>
            <person name="Moolhuijzen P."/>
            <person name="Goolsby J.A."/>
            <person name="Tidwell J."/>
            <person name="Bellgard S.E."/>
            <person name="Bellgard M.I."/>
        </authorList>
    </citation>
    <scope>NUCLEOTIDE SEQUENCE</scope>
    <source>
        <tissue evidence="1">Shoot tissue taken approximately 20 cm above the soil surface</tissue>
    </source>
</reference>
<protein>
    <submittedName>
        <fullName evidence="1">Uncharacterized protein</fullName>
    </submittedName>
</protein>
<organism evidence="1">
    <name type="scientific">Arundo donax</name>
    <name type="common">Giant reed</name>
    <name type="synonym">Donax arundinaceus</name>
    <dbReference type="NCBI Taxonomy" id="35708"/>
    <lineage>
        <taxon>Eukaryota</taxon>
        <taxon>Viridiplantae</taxon>
        <taxon>Streptophyta</taxon>
        <taxon>Embryophyta</taxon>
        <taxon>Tracheophyta</taxon>
        <taxon>Spermatophyta</taxon>
        <taxon>Magnoliopsida</taxon>
        <taxon>Liliopsida</taxon>
        <taxon>Poales</taxon>
        <taxon>Poaceae</taxon>
        <taxon>PACMAD clade</taxon>
        <taxon>Arundinoideae</taxon>
        <taxon>Arundineae</taxon>
        <taxon>Arundo</taxon>
    </lineage>
</organism>
<proteinExistence type="predicted"/>
<name>A0A0A9AD23_ARUDO</name>